<organism evidence="2 3">
    <name type="scientific">Mucilaginibacter gossypii</name>
    <dbReference type="NCBI Taxonomy" id="551996"/>
    <lineage>
        <taxon>Bacteria</taxon>
        <taxon>Pseudomonadati</taxon>
        <taxon>Bacteroidota</taxon>
        <taxon>Sphingobacteriia</taxon>
        <taxon>Sphingobacteriales</taxon>
        <taxon>Sphingobacteriaceae</taxon>
        <taxon>Mucilaginibacter</taxon>
    </lineage>
</organism>
<feature type="domain" description="Bacterial bifunctional deaminase-reductase C-terminal" evidence="1">
    <location>
        <begin position="4"/>
        <end position="178"/>
    </location>
</feature>
<evidence type="ECO:0000313" key="2">
    <source>
        <dbReference type="EMBL" id="SDG17882.1"/>
    </source>
</evidence>
<dbReference type="GO" id="GO:0008703">
    <property type="term" value="F:5-amino-6-(5-phosphoribosylamino)uracil reductase activity"/>
    <property type="evidence" value="ECO:0007669"/>
    <property type="project" value="InterPro"/>
</dbReference>
<reference evidence="3" key="1">
    <citation type="submission" date="2016-10" db="EMBL/GenBank/DDBJ databases">
        <authorList>
            <person name="Varghese N."/>
            <person name="Submissions S."/>
        </authorList>
    </citation>
    <scope>NUCLEOTIDE SEQUENCE [LARGE SCALE GENOMIC DNA]</scope>
    <source>
        <strain evidence="3">Gh-67</strain>
    </source>
</reference>
<dbReference type="PANTHER" id="PTHR38011">
    <property type="entry name" value="DIHYDROFOLATE REDUCTASE FAMILY PROTEIN (AFU_ORTHOLOGUE AFUA_8G06820)"/>
    <property type="match status" value="1"/>
</dbReference>
<evidence type="ECO:0000313" key="3">
    <source>
        <dbReference type="Proteomes" id="UP000199705"/>
    </source>
</evidence>
<dbReference type="STRING" id="551996.SAMN05192573_102449"/>
<proteinExistence type="predicted"/>
<protein>
    <submittedName>
        <fullName evidence="2">Dihydrofolate reductase</fullName>
    </submittedName>
</protein>
<dbReference type="SUPFAM" id="SSF53597">
    <property type="entry name" value="Dihydrofolate reductase-like"/>
    <property type="match status" value="1"/>
</dbReference>
<dbReference type="AlphaFoldDB" id="A0A1G7S4J5"/>
<evidence type="ECO:0000259" key="1">
    <source>
        <dbReference type="Pfam" id="PF01872"/>
    </source>
</evidence>
<dbReference type="GO" id="GO:0009231">
    <property type="term" value="P:riboflavin biosynthetic process"/>
    <property type="evidence" value="ECO:0007669"/>
    <property type="project" value="InterPro"/>
</dbReference>
<accession>A0A1G7S4J5</accession>
<dbReference type="InterPro" id="IPR050765">
    <property type="entry name" value="Riboflavin_Biosynth_HTPR"/>
</dbReference>
<name>A0A1G7S4J5_9SPHI</name>
<dbReference type="PANTHER" id="PTHR38011:SF11">
    <property type="entry name" value="2,5-DIAMINO-6-RIBOSYLAMINO-4(3H)-PYRIMIDINONE 5'-PHOSPHATE REDUCTASE"/>
    <property type="match status" value="1"/>
</dbReference>
<dbReference type="InterPro" id="IPR002734">
    <property type="entry name" value="RibDG_C"/>
</dbReference>
<sequence length="186" mass="20955">MRNLVLFMHISLDGMVARTDGAMDWIKVSNELFEYANARTQVADTALYGRRTFEMMDAYWPTAADGPNPSKHDIEHATWYNNTLKYVVSENAAGQNTDKIKFISDDVKARISDLKKQEGSEIIMFGSPGLARYLMQEGLIDEFWLFINPIVLGAGVPLFPNAEIKLKLEKSTTFADGVLGVHYIKE</sequence>
<gene>
    <name evidence="2" type="ORF">SAMN05192573_102449</name>
</gene>
<dbReference type="Proteomes" id="UP000199705">
    <property type="component" value="Unassembled WGS sequence"/>
</dbReference>
<dbReference type="Gene3D" id="3.40.430.10">
    <property type="entry name" value="Dihydrofolate Reductase, subunit A"/>
    <property type="match status" value="1"/>
</dbReference>
<dbReference type="EMBL" id="FNCG01000002">
    <property type="protein sequence ID" value="SDG17882.1"/>
    <property type="molecule type" value="Genomic_DNA"/>
</dbReference>
<dbReference type="InterPro" id="IPR024072">
    <property type="entry name" value="DHFR-like_dom_sf"/>
</dbReference>
<dbReference type="Pfam" id="PF01872">
    <property type="entry name" value="RibD_C"/>
    <property type="match status" value="1"/>
</dbReference>
<dbReference type="RefSeq" id="WP_091163540.1">
    <property type="nucleotide sequence ID" value="NZ_FNCG01000002.1"/>
</dbReference>
<keyword evidence="3" id="KW-1185">Reference proteome</keyword>